<evidence type="ECO:0000313" key="1">
    <source>
        <dbReference type="EMBL" id="STR03210.1"/>
    </source>
</evidence>
<accession>A0A377R2T6</accession>
<dbReference type="EMBL" id="UGJJ01000003">
    <property type="protein sequence ID" value="STR03210.1"/>
    <property type="molecule type" value="Genomic_DNA"/>
</dbReference>
<gene>
    <name evidence="1" type="ORF">NCTC13336_02126</name>
</gene>
<keyword evidence="2" id="KW-1185">Reference proteome</keyword>
<evidence type="ECO:0000313" key="2">
    <source>
        <dbReference type="Proteomes" id="UP000254293"/>
    </source>
</evidence>
<sequence>MQNTRTPSAATQPRLSQPFPLFLGGGRLKHPFQTASAACGKPSACDRIRTFVNNVCQAV</sequence>
<proteinExistence type="predicted"/>
<organism evidence="1 2">
    <name type="scientific">Kingella potus</name>
    <dbReference type="NCBI Taxonomy" id="265175"/>
    <lineage>
        <taxon>Bacteria</taxon>
        <taxon>Pseudomonadati</taxon>
        <taxon>Pseudomonadota</taxon>
        <taxon>Betaproteobacteria</taxon>
        <taxon>Neisseriales</taxon>
        <taxon>Neisseriaceae</taxon>
        <taxon>Kingella</taxon>
    </lineage>
</organism>
<name>A0A377R2T6_9NEIS</name>
<dbReference type="Proteomes" id="UP000254293">
    <property type="component" value="Unassembled WGS sequence"/>
</dbReference>
<reference evidence="1 2" key="1">
    <citation type="submission" date="2018-06" db="EMBL/GenBank/DDBJ databases">
        <authorList>
            <consortium name="Pathogen Informatics"/>
            <person name="Doyle S."/>
        </authorList>
    </citation>
    <scope>NUCLEOTIDE SEQUENCE [LARGE SCALE GENOMIC DNA]</scope>
    <source>
        <strain evidence="1 2">NCTC13336</strain>
    </source>
</reference>
<dbReference type="AlphaFoldDB" id="A0A377R2T6"/>
<protein>
    <submittedName>
        <fullName evidence="1">Uncharacterized protein</fullName>
    </submittedName>
</protein>